<dbReference type="VEuPathDB" id="VectorBase:GPAI013952"/>
<sequence>MLLWKLLMSSIARETLERAVQLLTNKLEGYRLSKNIIPPKGVTTHLRTHREILPQTRHIPRSNYGEKSKGIKATVIFRFITNVRSFGITGASFYALQALGPPVEYFRGERVA</sequence>
<proteinExistence type="predicted"/>
<evidence type="ECO:0000313" key="1">
    <source>
        <dbReference type="EnsemblMetazoa" id="GPAI013952-PA"/>
    </source>
</evidence>
<name>A0A1A9ZGI9_GLOPL</name>
<dbReference type="EnsemblMetazoa" id="GPAI013952-RA">
    <property type="protein sequence ID" value="GPAI013952-PA"/>
    <property type="gene ID" value="GPAI013952"/>
</dbReference>
<protein>
    <submittedName>
        <fullName evidence="1">Uncharacterized protein</fullName>
    </submittedName>
</protein>
<reference evidence="1" key="2">
    <citation type="submission" date="2020-05" db="UniProtKB">
        <authorList>
            <consortium name="EnsemblMetazoa"/>
        </authorList>
    </citation>
    <scope>IDENTIFICATION</scope>
    <source>
        <strain evidence="1">IAEA</strain>
    </source>
</reference>
<dbReference type="Proteomes" id="UP000092445">
    <property type="component" value="Unassembled WGS sequence"/>
</dbReference>
<dbReference type="AlphaFoldDB" id="A0A1A9ZGI9"/>
<organism evidence="1 2">
    <name type="scientific">Glossina pallidipes</name>
    <name type="common">Tsetse fly</name>
    <dbReference type="NCBI Taxonomy" id="7398"/>
    <lineage>
        <taxon>Eukaryota</taxon>
        <taxon>Metazoa</taxon>
        <taxon>Ecdysozoa</taxon>
        <taxon>Arthropoda</taxon>
        <taxon>Hexapoda</taxon>
        <taxon>Insecta</taxon>
        <taxon>Pterygota</taxon>
        <taxon>Neoptera</taxon>
        <taxon>Endopterygota</taxon>
        <taxon>Diptera</taxon>
        <taxon>Brachycera</taxon>
        <taxon>Muscomorpha</taxon>
        <taxon>Hippoboscoidea</taxon>
        <taxon>Glossinidae</taxon>
        <taxon>Glossina</taxon>
    </lineage>
</organism>
<keyword evidence="2" id="KW-1185">Reference proteome</keyword>
<evidence type="ECO:0000313" key="2">
    <source>
        <dbReference type="Proteomes" id="UP000092445"/>
    </source>
</evidence>
<accession>A0A1A9ZGI9</accession>
<reference evidence="2" key="1">
    <citation type="submission" date="2014-03" db="EMBL/GenBank/DDBJ databases">
        <authorList>
            <person name="Aksoy S."/>
            <person name="Warren W."/>
            <person name="Wilson R.K."/>
        </authorList>
    </citation>
    <scope>NUCLEOTIDE SEQUENCE [LARGE SCALE GENOMIC DNA]</scope>
    <source>
        <strain evidence="2">IAEA</strain>
    </source>
</reference>